<keyword evidence="2" id="KW-1185">Reference proteome</keyword>
<organism evidence="1 2">
    <name type="scientific">Kosakonia oryzendophytica</name>
    <dbReference type="NCBI Taxonomy" id="1005665"/>
    <lineage>
        <taxon>Bacteria</taxon>
        <taxon>Pseudomonadati</taxon>
        <taxon>Pseudomonadota</taxon>
        <taxon>Gammaproteobacteria</taxon>
        <taxon>Enterobacterales</taxon>
        <taxon>Enterobacteriaceae</taxon>
        <taxon>Kosakonia</taxon>
    </lineage>
</organism>
<sequence length="66" mass="7422">MNSIDERITEKSIELVNLFMKKIESEDATANSHVRGVKAVIIYDEILTRGSVAISLDCITEPKKKE</sequence>
<accession>A0A1C4EF25</accession>
<dbReference type="RefSeq" id="WP_088237055.1">
    <property type="nucleotide sequence ID" value="NZ_FMAY01000026.1"/>
</dbReference>
<name>A0A1C4EF25_9ENTR</name>
<reference evidence="2" key="1">
    <citation type="submission" date="2016-08" db="EMBL/GenBank/DDBJ databases">
        <authorList>
            <person name="Varghese N."/>
            <person name="Submissions Spin"/>
        </authorList>
    </citation>
    <scope>NUCLEOTIDE SEQUENCE [LARGE SCALE GENOMIC DNA]</scope>
    <source>
        <strain evidence="2">REICA_082</strain>
    </source>
</reference>
<proteinExistence type="predicted"/>
<gene>
    <name evidence="1" type="ORF">GA0061071_1262</name>
</gene>
<dbReference type="EMBL" id="FMAY01000026">
    <property type="protein sequence ID" value="SCC42203.1"/>
    <property type="molecule type" value="Genomic_DNA"/>
</dbReference>
<evidence type="ECO:0000313" key="2">
    <source>
        <dbReference type="Proteomes" id="UP000198975"/>
    </source>
</evidence>
<dbReference type="Proteomes" id="UP000198975">
    <property type="component" value="Unassembled WGS sequence"/>
</dbReference>
<evidence type="ECO:0000313" key="1">
    <source>
        <dbReference type="EMBL" id="SCC42203.1"/>
    </source>
</evidence>
<dbReference type="AlphaFoldDB" id="A0A1C4EF25"/>
<protein>
    <submittedName>
        <fullName evidence="1">Uncharacterized protein</fullName>
    </submittedName>
</protein>